<dbReference type="KEGG" id="fpf:DCC35_17010"/>
<feature type="transmembrane region" description="Helical" evidence="6">
    <location>
        <begin position="482"/>
        <end position="499"/>
    </location>
</feature>
<dbReference type="EMBL" id="CP028923">
    <property type="protein sequence ID" value="QCK16314.1"/>
    <property type="molecule type" value="Genomic_DNA"/>
</dbReference>
<dbReference type="RefSeq" id="WP_137091905.1">
    <property type="nucleotide sequence ID" value="NZ_CP028923.1"/>
</dbReference>
<evidence type="ECO:0000259" key="7">
    <source>
        <dbReference type="Pfam" id="PF03772"/>
    </source>
</evidence>
<dbReference type="OrthoDB" id="9761531at2"/>
<dbReference type="InterPro" id="IPR004477">
    <property type="entry name" value="ComEC_N"/>
</dbReference>
<keyword evidence="4 6" id="KW-1133">Transmembrane helix</keyword>
<feature type="transmembrane region" description="Helical" evidence="6">
    <location>
        <begin position="354"/>
        <end position="371"/>
    </location>
</feature>
<dbReference type="Pfam" id="PF13567">
    <property type="entry name" value="DUF4131"/>
    <property type="match status" value="1"/>
</dbReference>
<feature type="transmembrane region" description="Helical" evidence="6">
    <location>
        <begin position="411"/>
        <end position="431"/>
    </location>
</feature>
<dbReference type="GO" id="GO:0005886">
    <property type="term" value="C:plasma membrane"/>
    <property type="evidence" value="ECO:0007669"/>
    <property type="project" value="UniProtKB-SubCell"/>
</dbReference>
<organism evidence="9 10">
    <name type="scientific">Mangrovivirga cuniculi</name>
    <dbReference type="NCBI Taxonomy" id="2715131"/>
    <lineage>
        <taxon>Bacteria</taxon>
        <taxon>Pseudomonadati</taxon>
        <taxon>Bacteroidota</taxon>
        <taxon>Cytophagia</taxon>
        <taxon>Cytophagales</taxon>
        <taxon>Mangrovivirgaceae</taxon>
        <taxon>Mangrovivirga</taxon>
    </lineage>
</organism>
<feature type="transmembrane region" description="Helical" evidence="6">
    <location>
        <begin position="36"/>
        <end position="53"/>
    </location>
</feature>
<feature type="transmembrane region" description="Helical" evidence="6">
    <location>
        <begin position="284"/>
        <end position="301"/>
    </location>
</feature>
<feature type="domain" description="DUF4131" evidence="8">
    <location>
        <begin position="40"/>
        <end position="181"/>
    </location>
</feature>
<feature type="transmembrane region" description="Helical" evidence="6">
    <location>
        <begin position="383"/>
        <end position="405"/>
    </location>
</feature>
<comment type="subcellular location">
    <subcellularLocation>
        <location evidence="1">Cell membrane</location>
        <topology evidence="1">Multi-pass membrane protein</topology>
    </subcellularLocation>
</comment>
<evidence type="ECO:0000256" key="2">
    <source>
        <dbReference type="ARBA" id="ARBA00022475"/>
    </source>
</evidence>
<evidence type="ECO:0000256" key="5">
    <source>
        <dbReference type="ARBA" id="ARBA00023136"/>
    </source>
</evidence>
<keyword evidence="2" id="KW-1003">Cell membrane</keyword>
<feature type="transmembrane region" description="Helical" evidence="6">
    <location>
        <begin position="12"/>
        <end position="30"/>
    </location>
</feature>
<dbReference type="NCBIfam" id="TIGR00360">
    <property type="entry name" value="ComEC_N-term"/>
    <property type="match status" value="1"/>
</dbReference>
<keyword evidence="3 6" id="KW-0812">Transmembrane</keyword>
<evidence type="ECO:0000313" key="9">
    <source>
        <dbReference type="EMBL" id="QCK16314.1"/>
    </source>
</evidence>
<feature type="transmembrane region" description="Helical" evidence="6">
    <location>
        <begin position="60"/>
        <end position="78"/>
    </location>
</feature>
<evidence type="ECO:0000256" key="4">
    <source>
        <dbReference type="ARBA" id="ARBA00022989"/>
    </source>
</evidence>
<evidence type="ECO:0000256" key="6">
    <source>
        <dbReference type="SAM" id="Phobius"/>
    </source>
</evidence>
<dbReference type="AlphaFoldDB" id="A0A4D7K6B4"/>
<protein>
    <recommendedName>
        <fullName evidence="11">Competence protein ComEC</fullName>
    </recommendedName>
</protein>
<feature type="domain" description="ComEC/Rec2-related protein" evidence="7">
    <location>
        <begin position="229"/>
        <end position="500"/>
    </location>
</feature>
<name>A0A4D7K6B4_9BACT</name>
<dbReference type="PANTHER" id="PTHR30619">
    <property type="entry name" value="DNA INTERNALIZATION/COMPETENCE PROTEIN COMEC/REC2"/>
    <property type="match status" value="1"/>
</dbReference>
<dbReference type="PANTHER" id="PTHR30619:SF1">
    <property type="entry name" value="RECOMBINATION PROTEIN 2"/>
    <property type="match status" value="1"/>
</dbReference>
<evidence type="ECO:0000256" key="3">
    <source>
        <dbReference type="ARBA" id="ARBA00022692"/>
    </source>
</evidence>
<dbReference type="Pfam" id="PF03772">
    <property type="entry name" value="Competence"/>
    <property type="match status" value="1"/>
</dbReference>
<reference evidence="9 10" key="1">
    <citation type="submission" date="2018-04" db="EMBL/GenBank/DDBJ databases">
        <title>Complete genome uncultured novel isolate.</title>
        <authorList>
            <person name="Merlino G."/>
        </authorList>
    </citation>
    <scope>NUCLEOTIDE SEQUENCE [LARGE SCALE GENOMIC DNA]</scope>
    <source>
        <strain evidence="10">R1DC9</strain>
    </source>
</reference>
<feature type="transmembrane region" description="Helical" evidence="6">
    <location>
        <begin position="250"/>
        <end position="272"/>
    </location>
</feature>
<keyword evidence="5 6" id="KW-0472">Membrane</keyword>
<gene>
    <name evidence="9" type="ORF">DCC35_17010</name>
</gene>
<evidence type="ECO:0008006" key="11">
    <source>
        <dbReference type="Google" id="ProtNLM"/>
    </source>
</evidence>
<dbReference type="InterPro" id="IPR025405">
    <property type="entry name" value="DUF4131"/>
</dbReference>
<evidence type="ECO:0000259" key="8">
    <source>
        <dbReference type="Pfam" id="PF13567"/>
    </source>
</evidence>
<proteinExistence type="predicted"/>
<keyword evidence="10" id="KW-1185">Reference proteome</keyword>
<evidence type="ECO:0000256" key="1">
    <source>
        <dbReference type="ARBA" id="ARBA00004651"/>
    </source>
</evidence>
<feature type="transmembrane region" description="Helical" evidence="6">
    <location>
        <begin position="506"/>
        <end position="525"/>
    </location>
</feature>
<dbReference type="Proteomes" id="UP000298616">
    <property type="component" value="Chromosome"/>
</dbReference>
<evidence type="ECO:0000313" key="10">
    <source>
        <dbReference type="Proteomes" id="UP000298616"/>
    </source>
</evidence>
<dbReference type="InterPro" id="IPR052159">
    <property type="entry name" value="Competence_DNA_uptake"/>
</dbReference>
<sequence>MNINLRFQPFFKYFLTLITGIILERSGIYSVGVEDFLYLVLLVFLIGFVPKFSFTTGVKIRLISLAGLGIIFLTGMFVSSETRTQLRKIEGDGHVVKIESITKENTAKIEASALVMSDPASSRIKLNIEKQAASNRFYSGDLLKVKGRVFMPDKMMIPGVFDYQQYLLNEGFTGLLYLKSHEVELIERREGLIYSIKNRIYSLRYDIRQAIQNELGLQREDSRAIINALSLGDRSELDDRLEKQYATLGLLHVLAVSGMHVGLVFMLLIWLYKLIASFKDKIPFFRLTLIIIGIFVLWSYALLSGSAPSVCRAAFMFTLIWVGKCLDKNYSVINSIFASAFFLCLFDPANLFRLSFQLSYAAVLGIVLLYPRLNSLYGSQFNWLNNIFKLINVSLAAQIATFPLMLYHFGYWSPLSLLINIPMAILIPLYLYGGWIMVILWKLNVKIDVLSGIVDWLISYQHRVMDSLSDLDWILYFPKPSVYEFGIFSIGILLLVNCIAEKSKKITTAISILLLTGLVFSRIIFGLQNNTNPLQLVRLQDEVLLINCKNGIADRLDSGKESLTGFKKGILDGLHRYNNGEGEIKIRDSKEDANKNLILNVNEEGTMKSYLILFNDQNDDFLKERFINSIDAIILIGNQSLISEKEITGKEKRIKRLTLSEYHSLTLSK</sequence>
<accession>A0A4D7K6B4</accession>